<protein>
    <submittedName>
        <fullName evidence="1">Uncharacterized protein</fullName>
    </submittedName>
</protein>
<accession>A0ABT0XNA3</accession>
<name>A0ABT0XNA3_9BACI</name>
<dbReference type="RefSeq" id="WP_251611107.1">
    <property type="nucleotide sequence ID" value="NZ_JAMQJY010000003.1"/>
</dbReference>
<keyword evidence="2" id="KW-1185">Reference proteome</keyword>
<sequence length="68" mass="7617">METIGDSGKVRSGTSANENCVYVTQYVNHGLEEVYLNGGQFGVKVSWRDGGENHEESIYFEEVDEIEN</sequence>
<reference evidence="1" key="1">
    <citation type="submission" date="2022-06" db="EMBL/GenBank/DDBJ databases">
        <title>Alkalicoccobacillus porphyridii sp. nov., isolated from a marine red alga, Porphyridium purpureum and reclassification of Shouchella plakortidis and Shouchella gibsonii as Alkalicoccobacillus plakortidis comb. nov. and Alkalicoccobacillus gibsonii comb. nov.</title>
        <authorList>
            <person name="Kim K.H."/>
            <person name="Lee J.K."/>
            <person name="Han D.M."/>
            <person name="Baek J.H."/>
            <person name="Jeon C.O."/>
        </authorList>
    </citation>
    <scope>NUCLEOTIDE SEQUENCE</scope>
    <source>
        <strain evidence="1">DSM 19153</strain>
    </source>
</reference>
<comment type="caution">
    <text evidence="1">The sequence shown here is derived from an EMBL/GenBank/DDBJ whole genome shotgun (WGS) entry which is preliminary data.</text>
</comment>
<dbReference type="EMBL" id="JAMQJY010000003">
    <property type="protein sequence ID" value="MCM2677386.1"/>
    <property type="molecule type" value="Genomic_DNA"/>
</dbReference>
<proteinExistence type="predicted"/>
<dbReference type="Proteomes" id="UP001203665">
    <property type="component" value="Unassembled WGS sequence"/>
</dbReference>
<evidence type="ECO:0000313" key="1">
    <source>
        <dbReference type="EMBL" id="MCM2677386.1"/>
    </source>
</evidence>
<evidence type="ECO:0000313" key="2">
    <source>
        <dbReference type="Proteomes" id="UP001203665"/>
    </source>
</evidence>
<gene>
    <name evidence="1" type="ORF">NDM98_19375</name>
</gene>
<organism evidence="1 2">
    <name type="scientific">Alkalicoccobacillus plakortidis</name>
    <dbReference type="NCBI Taxonomy" id="444060"/>
    <lineage>
        <taxon>Bacteria</taxon>
        <taxon>Bacillati</taxon>
        <taxon>Bacillota</taxon>
        <taxon>Bacilli</taxon>
        <taxon>Bacillales</taxon>
        <taxon>Bacillaceae</taxon>
        <taxon>Alkalicoccobacillus</taxon>
    </lineage>
</organism>